<dbReference type="Pfam" id="PF00753">
    <property type="entry name" value="Lactamase_B"/>
    <property type="match status" value="1"/>
</dbReference>
<organism evidence="2 3">
    <name type="scientific">Brockia lithotrophica</name>
    <dbReference type="NCBI Taxonomy" id="933949"/>
    <lineage>
        <taxon>Bacteria</taxon>
        <taxon>Bacillati</taxon>
        <taxon>Bacillota</taxon>
        <taxon>Bacilli</taxon>
        <taxon>Bacillales</taxon>
        <taxon>Bacillales Family X. Incertae Sedis</taxon>
        <taxon>Brockia</taxon>
    </lineage>
</organism>
<dbReference type="SMART" id="SM00849">
    <property type="entry name" value="Lactamase_B"/>
    <property type="match status" value="1"/>
</dbReference>
<dbReference type="PANTHER" id="PTHR23131">
    <property type="entry name" value="ENDORIBONUCLEASE LACTB2"/>
    <property type="match status" value="1"/>
</dbReference>
<accession>A0A2T5G7M4</accession>
<dbReference type="Proteomes" id="UP000244016">
    <property type="component" value="Unassembled WGS sequence"/>
</dbReference>
<dbReference type="SUPFAM" id="SSF56281">
    <property type="entry name" value="Metallo-hydrolase/oxidoreductase"/>
    <property type="match status" value="1"/>
</dbReference>
<keyword evidence="2" id="KW-0378">Hydrolase</keyword>
<evidence type="ECO:0000259" key="1">
    <source>
        <dbReference type="SMART" id="SM00849"/>
    </source>
</evidence>
<sequence>MDIRRFSLYPPAAGRAHTRTTNVYLLERGNARWLIDTGYGISQLDAILGGSTEPEDLRGIVLTHRHPAHAGGARDLMLRGLPVYVRPPIPRSSPPGLGALGVARAESTCGRISREIELLPGKERFVGESSSLPEAEEALVLALPGHTWDGLGVYLPRRRALFSGDLLLPGRAVPTLSCGDALAYLSFGESTLFSANLLVALRDSLRRLESLEDFVLYPGHGEPVEEGKDLLRHVARQVEDRLLLVRDRVHRPSTAFEVARELFPRAVRKDPAKAAVEVALYLDVLVREGFLRLEWEACPSGRPCAHFLPPDRVRRVPLSERA</sequence>
<dbReference type="InterPro" id="IPR050662">
    <property type="entry name" value="Sec-metab_biosynth-thioest"/>
</dbReference>
<gene>
    <name evidence="2" type="ORF">BLITH_1160</name>
</gene>
<reference evidence="2 3" key="1">
    <citation type="submission" date="2017-08" db="EMBL/GenBank/DDBJ databases">
        <title>Burning lignite coal seam in the remote Altai Mountains harbors a hydrogen-driven thermophilic microbial community.</title>
        <authorList>
            <person name="Kadnikov V.V."/>
            <person name="Mardanov A.V."/>
            <person name="Ivasenko D."/>
            <person name="Beletsky A.V."/>
            <person name="Karnachuk O.V."/>
            <person name="Ravin N.V."/>
        </authorList>
    </citation>
    <scope>NUCLEOTIDE SEQUENCE [LARGE SCALE GENOMIC DNA]</scope>
    <source>
        <strain evidence="2">AL31</strain>
    </source>
</reference>
<evidence type="ECO:0000313" key="3">
    <source>
        <dbReference type="Proteomes" id="UP000244016"/>
    </source>
</evidence>
<proteinExistence type="predicted"/>
<dbReference type="InterPro" id="IPR001279">
    <property type="entry name" value="Metallo-B-lactamas"/>
</dbReference>
<dbReference type="EMBL" id="PEBW01000003">
    <property type="protein sequence ID" value="PTQ52193.1"/>
    <property type="molecule type" value="Genomic_DNA"/>
</dbReference>
<dbReference type="GO" id="GO:0016787">
    <property type="term" value="F:hydrolase activity"/>
    <property type="evidence" value="ECO:0007669"/>
    <property type="project" value="UniProtKB-KW"/>
</dbReference>
<dbReference type="Gene3D" id="3.60.15.10">
    <property type="entry name" value="Ribonuclease Z/Hydroxyacylglutathione hydrolase-like"/>
    <property type="match status" value="1"/>
</dbReference>
<evidence type="ECO:0000313" key="2">
    <source>
        <dbReference type="EMBL" id="PTQ52193.1"/>
    </source>
</evidence>
<comment type="caution">
    <text evidence="2">The sequence shown here is derived from an EMBL/GenBank/DDBJ whole genome shotgun (WGS) entry which is preliminary data.</text>
</comment>
<dbReference type="InterPro" id="IPR036866">
    <property type="entry name" value="RibonucZ/Hydroxyglut_hydro"/>
</dbReference>
<name>A0A2T5G7M4_9BACL</name>
<dbReference type="AlphaFoldDB" id="A0A2T5G7M4"/>
<feature type="domain" description="Metallo-beta-lactamase" evidence="1">
    <location>
        <begin position="20"/>
        <end position="220"/>
    </location>
</feature>
<protein>
    <submittedName>
        <fullName evidence="2">Hydroxyacylglutathione hydrolase</fullName>
    </submittedName>
</protein>